<feature type="region of interest" description="Disordered" evidence="4">
    <location>
        <begin position="131"/>
        <end position="161"/>
    </location>
</feature>
<sequence>MASASCPRVPILLVILFFLMINITPSFTQDTQQLIERICRSTEQYGFCTQTFKENLKSPDADIVALTQITIERSVDNATQTHNFIRQTIDSTNDPAVKSALETCEYSYGLVMEAFDSAAVAFFQKDYDTVEKSESGTPRAEASCEDSLSKTSPNTVNPLTDRNNQMRILIAMSLNAVHELKSTQHN</sequence>
<dbReference type="EMBL" id="RDQH01000338">
    <property type="protein sequence ID" value="RXH82137.1"/>
    <property type="molecule type" value="Genomic_DNA"/>
</dbReference>
<dbReference type="PANTHER" id="PTHR36710:SF1">
    <property type="entry name" value="F14J9.2 PROTEIN"/>
    <property type="match status" value="1"/>
</dbReference>
<protein>
    <recommendedName>
        <fullName evidence="6">Pectinesterase inhibitor domain-containing protein</fullName>
    </recommendedName>
</protein>
<dbReference type="InterPro" id="IPR035513">
    <property type="entry name" value="Invertase/methylesterase_inhib"/>
</dbReference>
<feature type="domain" description="Pectinesterase inhibitor" evidence="6">
    <location>
        <begin position="30"/>
        <end position="176"/>
    </location>
</feature>
<dbReference type="SMART" id="SM00856">
    <property type="entry name" value="PMEI"/>
    <property type="match status" value="1"/>
</dbReference>
<dbReference type="InterPro" id="IPR034086">
    <property type="entry name" value="PMEI_plant"/>
</dbReference>
<proteinExistence type="inferred from homology"/>
<dbReference type="OrthoDB" id="1094948at2759"/>
<evidence type="ECO:0000256" key="1">
    <source>
        <dbReference type="ARBA" id="ARBA00022729"/>
    </source>
</evidence>
<dbReference type="Gramene" id="mRNA:MD12G0169300">
    <property type="protein sequence ID" value="CDS:MD12G0169300.1"/>
    <property type="gene ID" value="MD12G0169300"/>
</dbReference>
<dbReference type="PANTHER" id="PTHR36710">
    <property type="entry name" value="PECTINESTERASE INHIBITOR-LIKE"/>
    <property type="match status" value="1"/>
</dbReference>
<dbReference type="SMR" id="A0A498IJ79"/>
<dbReference type="Pfam" id="PF04043">
    <property type="entry name" value="PMEI"/>
    <property type="match status" value="1"/>
</dbReference>
<name>A0A498IJ79_MALDO</name>
<dbReference type="STRING" id="3750.A0A498IJ79"/>
<gene>
    <name evidence="7" type="ORF">DVH24_036478</name>
</gene>
<dbReference type="InterPro" id="IPR006501">
    <property type="entry name" value="Pectinesterase_inhib_dom"/>
</dbReference>
<comment type="similarity">
    <text evidence="3">Belongs to the PMEI family.</text>
</comment>
<evidence type="ECO:0000313" key="7">
    <source>
        <dbReference type="EMBL" id="RXH82137.1"/>
    </source>
</evidence>
<keyword evidence="8" id="KW-1185">Reference proteome</keyword>
<dbReference type="Gene3D" id="1.20.140.40">
    <property type="entry name" value="Invertase/pectin methylesterase inhibitor family protein"/>
    <property type="match status" value="1"/>
</dbReference>
<evidence type="ECO:0000256" key="5">
    <source>
        <dbReference type="SAM" id="SignalP"/>
    </source>
</evidence>
<dbReference type="Proteomes" id="UP000290289">
    <property type="component" value="Chromosome 12"/>
</dbReference>
<accession>A0A498IJ79</accession>
<evidence type="ECO:0000256" key="2">
    <source>
        <dbReference type="ARBA" id="ARBA00023157"/>
    </source>
</evidence>
<dbReference type="GO" id="GO:0046910">
    <property type="term" value="F:pectinesterase inhibitor activity"/>
    <property type="evidence" value="ECO:0007669"/>
    <property type="project" value="InterPro"/>
</dbReference>
<feature type="chain" id="PRO_5019764361" description="Pectinesterase inhibitor domain-containing protein" evidence="5">
    <location>
        <begin position="29"/>
        <end position="186"/>
    </location>
</feature>
<evidence type="ECO:0000256" key="4">
    <source>
        <dbReference type="SAM" id="MobiDB-lite"/>
    </source>
</evidence>
<dbReference type="InterPro" id="IPR052421">
    <property type="entry name" value="PCW_Enzyme_Inhibitor"/>
</dbReference>
<dbReference type="CDD" id="cd15797">
    <property type="entry name" value="PMEI"/>
    <property type="match status" value="1"/>
</dbReference>
<organism evidence="7 8">
    <name type="scientific">Malus domestica</name>
    <name type="common">Apple</name>
    <name type="synonym">Pyrus malus</name>
    <dbReference type="NCBI Taxonomy" id="3750"/>
    <lineage>
        <taxon>Eukaryota</taxon>
        <taxon>Viridiplantae</taxon>
        <taxon>Streptophyta</taxon>
        <taxon>Embryophyta</taxon>
        <taxon>Tracheophyta</taxon>
        <taxon>Spermatophyta</taxon>
        <taxon>Magnoliopsida</taxon>
        <taxon>eudicotyledons</taxon>
        <taxon>Gunneridae</taxon>
        <taxon>Pentapetalae</taxon>
        <taxon>rosids</taxon>
        <taxon>fabids</taxon>
        <taxon>Rosales</taxon>
        <taxon>Rosaceae</taxon>
        <taxon>Amygdaloideae</taxon>
        <taxon>Maleae</taxon>
        <taxon>Malus</taxon>
    </lineage>
</organism>
<evidence type="ECO:0000256" key="3">
    <source>
        <dbReference type="ARBA" id="ARBA00038471"/>
    </source>
</evidence>
<reference evidence="7 8" key="1">
    <citation type="submission" date="2018-10" db="EMBL/GenBank/DDBJ databases">
        <title>A high-quality apple genome assembly.</title>
        <authorList>
            <person name="Hu J."/>
        </authorList>
    </citation>
    <scope>NUCLEOTIDE SEQUENCE [LARGE SCALE GENOMIC DNA]</scope>
    <source>
        <strain evidence="8">cv. HFTH1</strain>
        <tissue evidence="7">Young leaf</tissue>
    </source>
</reference>
<dbReference type="AlphaFoldDB" id="A0A498IJ79"/>
<dbReference type="NCBIfam" id="TIGR01614">
    <property type="entry name" value="PME_inhib"/>
    <property type="match status" value="1"/>
</dbReference>
<keyword evidence="2" id="KW-1015">Disulfide bond</keyword>
<comment type="caution">
    <text evidence="7">The sequence shown here is derived from an EMBL/GenBank/DDBJ whole genome shotgun (WGS) entry which is preliminary data.</text>
</comment>
<keyword evidence="1 5" id="KW-0732">Signal</keyword>
<feature type="signal peptide" evidence="5">
    <location>
        <begin position="1"/>
        <end position="28"/>
    </location>
</feature>
<dbReference type="SUPFAM" id="SSF101148">
    <property type="entry name" value="Plant invertase/pectin methylesterase inhibitor"/>
    <property type="match status" value="1"/>
</dbReference>
<evidence type="ECO:0000259" key="6">
    <source>
        <dbReference type="SMART" id="SM00856"/>
    </source>
</evidence>
<feature type="compositionally biased region" description="Polar residues" evidence="4">
    <location>
        <begin position="149"/>
        <end position="161"/>
    </location>
</feature>
<evidence type="ECO:0000313" key="8">
    <source>
        <dbReference type="Proteomes" id="UP000290289"/>
    </source>
</evidence>